<sequence length="47" mass="4923">MIILGIILLIVGLVWVRPLAYAGALLILIGVVLAIAAHGTPTGYGYY</sequence>
<keyword evidence="2" id="KW-1185">Reference proteome</keyword>
<reference evidence="1 2" key="1">
    <citation type="submission" date="2019-12" db="EMBL/GenBank/DDBJ databases">
        <authorList>
            <person name="Lauer M.J."/>
            <person name="Curtus N.L."/>
            <person name="Garlena R.A."/>
            <person name="Russell D.A."/>
            <person name="Pope W.H."/>
            <person name="Jacobs-Sera D."/>
            <person name="Hatfull G.F."/>
        </authorList>
    </citation>
    <scope>NUCLEOTIDE SEQUENCE [LARGE SCALE GENOMIC DNA]</scope>
</reference>
<organism evidence="1 2">
    <name type="scientific">Mycobacterium phage BirdsNest</name>
    <dbReference type="NCBI Taxonomy" id="2686231"/>
    <lineage>
        <taxon>Viruses</taxon>
        <taxon>Duplodnaviria</taxon>
        <taxon>Heunggongvirae</taxon>
        <taxon>Uroviricota</taxon>
        <taxon>Caudoviricetes</taxon>
        <taxon>Bclasvirinae</taxon>
        <taxon>Birdsnestvirus</taxon>
        <taxon>Birdsnestvirus birdsnest</taxon>
    </lineage>
</organism>
<proteinExistence type="predicted"/>
<protein>
    <submittedName>
        <fullName evidence="1">Uncharacterized protein</fullName>
    </submittedName>
</protein>
<gene>
    <name evidence="1" type="primary">14</name>
    <name evidence="1" type="ORF">PBI_BIRDSNEST_14</name>
</gene>
<dbReference type="EMBL" id="MN813686">
    <property type="protein sequence ID" value="QHB37316.1"/>
    <property type="molecule type" value="Genomic_DNA"/>
</dbReference>
<dbReference type="KEGG" id="vg:60320878"/>
<accession>A0A6B9L6W8</accession>
<evidence type="ECO:0000313" key="1">
    <source>
        <dbReference type="EMBL" id="QHB37316.1"/>
    </source>
</evidence>
<dbReference type="Proteomes" id="UP000463946">
    <property type="component" value="Segment"/>
</dbReference>
<name>A0A6B9L6W8_9CAUD</name>
<dbReference type="RefSeq" id="YP_009949473.1">
    <property type="nucleotide sequence ID" value="NC_051581.1"/>
</dbReference>
<evidence type="ECO:0000313" key="2">
    <source>
        <dbReference type="Proteomes" id="UP000463946"/>
    </source>
</evidence>
<dbReference type="GeneID" id="60320878"/>